<name>T0VAS1_LACLC</name>
<sequence length="75" mass="8220">MTGILTIKILKSMLKEQLVLLGQLEILGLKALKVILVQLVKLVSKLTRVQQEQLVKMVNLHSSVQTATGGLAMLI</sequence>
<evidence type="ECO:0000313" key="1">
    <source>
        <dbReference type="EMBL" id="EQC95385.1"/>
    </source>
</evidence>
<dbReference type="PATRIC" id="fig|1234873.3.peg.1025"/>
<gene>
    <name evidence="1" type="ORF">LLT3_09970</name>
</gene>
<comment type="caution">
    <text evidence="1">The sequence shown here is derived from an EMBL/GenBank/DDBJ whole genome shotgun (WGS) entry which is preliminary data.</text>
</comment>
<dbReference type="EMBL" id="ATBE01000177">
    <property type="protein sequence ID" value="EQC95385.1"/>
    <property type="molecule type" value="Genomic_DNA"/>
</dbReference>
<organism evidence="1 2">
    <name type="scientific">Lactococcus cremoris subsp. cremoris TIFN3</name>
    <dbReference type="NCBI Taxonomy" id="1234873"/>
    <lineage>
        <taxon>Bacteria</taxon>
        <taxon>Bacillati</taxon>
        <taxon>Bacillota</taxon>
        <taxon>Bacilli</taxon>
        <taxon>Lactobacillales</taxon>
        <taxon>Streptococcaceae</taxon>
        <taxon>Lactococcus</taxon>
        <taxon>Lactococcus cremoris subsp. cremoris</taxon>
    </lineage>
</organism>
<protein>
    <submittedName>
        <fullName evidence="1">Uncharacterized protein</fullName>
    </submittedName>
</protein>
<dbReference type="Proteomes" id="UP000015664">
    <property type="component" value="Unassembled WGS sequence"/>
</dbReference>
<accession>T0VAS1</accession>
<dbReference type="AlphaFoldDB" id="T0VAS1"/>
<proteinExistence type="predicted"/>
<reference evidence="1 2" key="1">
    <citation type="journal article" date="2013" name="ISME J.">
        <title>Multifactorial diversity sustains microbial community stability.</title>
        <authorList>
            <person name="Erkus O."/>
            <person name="de Jager V.C."/>
            <person name="Spus M."/>
            <person name="van Alen-Boerrigter I.J."/>
            <person name="van Rijswijck I.M."/>
            <person name="Hazelwood L."/>
            <person name="Janssen P.W."/>
            <person name="van Hijum S.A."/>
            <person name="Kleerebezem M."/>
            <person name="Smid E.J."/>
        </authorList>
    </citation>
    <scope>NUCLEOTIDE SEQUENCE [LARGE SCALE GENOMIC DNA]</scope>
    <source>
        <strain evidence="1 2">TIFN3</strain>
    </source>
</reference>
<evidence type="ECO:0000313" key="2">
    <source>
        <dbReference type="Proteomes" id="UP000015664"/>
    </source>
</evidence>